<protein>
    <submittedName>
        <fullName evidence="2">Uncharacterized protein</fullName>
    </submittedName>
</protein>
<proteinExistence type="predicted"/>
<feature type="compositionally biased region" description="Basic residues" evidence="1">
    <location>
        <begin position="1"/>
        <end position="15"/>
    </location>
</feature>
<feature type="region of interest" description="Disordered" evidence="1">
    <location>
        <begin position="1"/>
        <end position="38"/>
    </location>
</feature>
<dbReference type="EMBL" id="CP036349">
    <property type="protein sequence ID" value="QDV73196.1"/>
    <property type="molecule type" value="Genomic_DNA"/>
</dbReference>
<dbReference type="Proteomes" id="UP000316426">
    <property type="component" value="Chromosome"/>
</dbReference>
<dbReference type="AlphaFoldDB" id="A0A518K5X8"/>
<keyword evidence="3" id="KW-1185">Reference proteome</keyword>
<accession>A0A518K5X8</accession>
<name>A0A518K5X8_9BACT</name>
<dbReference type="KEGG" id="bmei:Spa11_13920"/>
<evidence type="ECO:0000313" key="3">
    <source>
        <dbReference type="Proteomes" id="UP000316426"/>
    </source>
</evidence>
<evidence type="ECO:0000313" key="2">
    <source>
        <dbReference type="EMBL" id="QDV73196.1"/>
    </source>
</evidence>
<evidence type="ECO:0000256" key="1">
    <source>
        <dbReference type="SAM" id="MobiDB-lite"/>
    </source>
</evidence>
<dbReference type="RefSeq" id="WP_231933176.1">
    <property type="nucleotide sequence ID" value="NZ_CP036349.1"/>
</dbReference>
<gene>
    <name evidence="2" type="ORF">Spa11_13920</name>
</gene>
<sequence>MVRKKTATTRKKVSRAKSVESVSPSELLPTPPPSEDAVTLSVDIPRKISFRLKVALLQMEAKGEKATKRQFVEQALASALDEFDLEWGA</sequence>
<organism evidence="2 3">
    <name type="scientific">Botrimarina mediterranea</name>
    <dbReference type="NCBI Taxonomy" id="2528022"/>
    <lineage>
        <taxon>Bacteria</taxon>
        <taxon>Pseudomonadati</taxon>
        <taxon>Planctomycetota</taxon>
        <taxon>Planctomycetia</taxon>
        <taxon>Pirellulales</taxon>
        <taxon>Lacipirellulaceae</taxon>
        <taxon>Botrimarina</taxon>
    </lineage>
</organism>
<reference evidence="2 3" key="1">
    <citation type="submission" date="2019-02" db="EMBL/GenBank/DDBJ databases">
        <title>Deep-cultivation of Planctomycetes and their phenomic and genomic characterization uncovers novel biology.</title>
        <authorList>
            <person name="Wiegand S."/>
            <person name="Jogler M."/>
            <person name="Boedeker C."/>
            <person name="Pinto D."/>
            <person name="Vollmers J."/>
            <person name="Rivas-Marin E."/>
            <person name="Kohn T."/>
            <person name="Peeters S.H."/>
            <person name="Heuer A."/>
            <person name="Rast P."/>
            <person name="Oberbeckmann S."/>
            <person name="Bunk B."/>
            <person name="Jeske O."/>
            <person name="Meyerdierks A."/>
            <person name="Storesund J.E."/>
            <person name="Kallscheuer N."/>
            <person name="Luecker S."/>
            <person name="Lage O.M."/>
            <person name="Pohl T."/>
            <person name="Merkel B.J."/>
            <person name="Hornburger P."/>
            <person name="Mueller R.-W."/>
            <person name="Bruemmer F."/>
            <person name="Labrenz M."/>
            <person name="Spormann A.M."/>
            <person name="Op den Camp H."/>
            <person name="Overmann J."/>
            <person name="Amann R."/>
            <person name="Jetten M.S.M."/>
            <person name="Mascher T."/>
            <person name="Medema M.H."/>
            <person name="Devos D.P."/>
            <person name="Kaster A.-K."/>
            <person name="Ovreas L."/>
            <person name="Rohde M."/>
            <person name="Galperin M.Y."/>
            <person name="Jogler C."/>
        </authorList>
    </citation>
    <scope>NUCLEOTIDE SEQUENCE [LARGE SCALE GENOMIC DNA]</scope>
    <source>
        <strain evidence="2 3">Spa11</strain>
    </source>
</reference>